<dbReference type="Proteomes" id="UP000319829">
    <property type="component" value="Unassembled WGS sequence"/>
</dbReference>
<name>A0A538SWJ6_UNCEI</name>
<dbReference type="CDD" id="cd02966">
    <property type="entry name" value="TlpA_like_family"/>
    <property type="match status" value="1"/>
</dbReference>
<dbReference type="InterPro" id="IPR000866">
    <property type="entry name" value="AhpC/TSA"/>
</dbReference>
<dbReference type="PROSITE" id="PS51352">
    <property type="entry name" value="THIOREDOXIN_2"/>
    <property type="match status" value="1"/>
</dbReference>
<evidence type="ECO:0000313" key="3">
    <source>
        <dbReference type="EMBL" id="TMQ55732.1"/>
    </source>
</evidence>
<feature type="compositionally biased region" description="Basic and acidic residues" evidence="1">
    <location>
        <begin position="41"/>
        <end position="55"/>
    </location>
</feature>
<evidence type="ECO:0000256" key="1">
    <source>
        <dbReference type="SAM" id="MobiDB-lite"/>
    </source>
</evidence>
<dbReference type="EMBL" id="VBOU01000015">
    <property type="protein sequence ID" value="TMQ55732.1"/>
    <property type="molecule type" value="Genomic_DNA"/>
</dbReference>
<dbReference type="GO" id="GO:0016209">
    <property type="term" value="F:antioxidant activity"/>
    <property type="evidence" value="ECO:0007669"/>
    <property type="project" value="InterPro"/>
</dbReference>
<dbReference type="InterPro" id="IPR017937">
    <property type="entry name" value="Thioredoxin_CS"/>
</dbReference>
<dbReference type="Pfam" id="PF00578">
    <property type="entry name" value="AhpC-TSA"/>
    <property type="match status" value="1"/>
</dbReference>
<reference evidence="3 4" key="1">
    <citation type="journal article" date="2019" name="Nat. Microbiol.">
        <title>Mediterranean grassland soil C-N compound turnover is dependent on rainfall and depth, and is mediated by genomically divergent microorganisms.</title>
        <authorList>
            <person name="Diamond S."/>
            <person name="Andeer P.F."/>
            <person name="Li Z."/>
            <person name="Crits-Christoph A."/>
            <person name="Burstein D."/>
            <person name="Anantharaman K."/>
            <person name="Lane K.R."/>
            <person name="Thomas B.C."/>
            <person name="Pan C."/>
            <person name="Northen T.R."/>
            <person name="Banfield J.F."/>
        </authorList>
    </citation>
    <scope>NUCLEOTIDE SEQUENCE [LARGE SCALE GENOMIC DNA]</scope>
    <source>
        <strain evidence="3">WS_4</strain>
    </source>
</reference>
<dbReference type="SUPFAM" id="SSF52833">
    <property type="entry name" value="Thioredoxin-like"/>
    <property type="match status" value="1"/>
</dbReference>
<dbReference type="AlphaFoldDB" id="A0A538SWJ6"/>
<feature type="domain" description="Thioredoxin" evidence="2">
    <location>
        <begin position="63"/>
        <end position="202"/>
    </location>
</feature>
<accession>A0A538SWJ6</accession>
<dbReference type="PANTHER" id="PTHR42852">
    <property type="entry name" value="THIOL:DISULFIDE INTERCHANGE PROTEIN DSBE"/>
    <property type="match status" value="1"/>
</dbReference>
<feature type="region of interest" description="Disordered" evidence="1">
    <location>
        <begin position="41"/>
        <end position="65"/>
    </location>
</feature>
<dbReference type="GO" id="GO:0016491">
    <property type="term" value="F:oxidoreductase activity"/>
    <property type="evidence" value="ECO:0007669"/>
    <property type="project" value="InterPro"/>
</dbReference>
<dbReference type="PANTHER" id="PTHR42852:SF18">
    <property type="entry name" value="CHROMOSOME UNDETERMINED SCAFFOLD_47, WHOLE GENOME SHOTGUN SEQUENCE"/>
    <property type="match status" value="1"/>
</dbReference>
<dbReference type="InterPro" id="IPR036249">
    <property type="entry name" value="Thioredoxin-like_sf"/>
</dbReference>
<dbReference type="Gene3D" id="3.40.30.10">
    <property type="entry name" value="Glutaredoxin"/>
    <property type="match status" value="1"/>
</dbReference>
<gene>
    <name evidence="3" type="ORF">E6K74_02295</name>
</gene>
<comment type="caution">
    <text evidence="3">The sequence shown here is derived from an EMBL/GenBank/DDBJ whole genome shotgun (WGS) entry which is preliminary data.</text>
</comment>
<organism evidence="3 4">
    <name type="scientific">Eiseniibacteriota bacterium</name>
    <dbReference type="NCBI Taxonomy" id="2212470"/>
    <lineage>
        <taxon>Bacteria</taxon>
        <taxon>Candidatus Eiseniibacteriota</taxon>
    </lineage>
</organism>
<dbReference type="InterPro" id="IPR050553">
    <property type="entry name" value="Thioredoxin_ResA/DsbE_sf"/>
</dbReference>
<dbReference type="InterPro" id="IPR013766">
    <property type="entry name" value="Thioredoxin_domain"/>
</dbReference>
<dbReference type="PROSITE" id="PS00194">
    <property type="entry name" value="THIOREDOXIN_1"/>
    <property type="match status" value="1"/>
</dbReference>
<proteinExistence type="predicted"/>
<evidence type="ECO:0000259" key="2">
    <source>
        <dbReference type="PROSITE" id="PS51352"/>
    </source>
</evidence>
<evidence type="ECO:0000313" key="4">
    <source>
        <dbReference type="Proteomes" id="UP000319829"/>
    </source>
</evidence>
<protein>
    <submittedName>
        <fullName evidence="3">TlpA family protein disulfide reductase</fullName>
    </submittedName>
</protein>
<sequence length="203" mass="21996">MQSYNQQSRIRSRGRAGLARWVCSGALIAVLALPWGCARQGGEKGKGTEISDGQRRIGSGEAGAVGSKAPEFALPDLSGKTVRLADFQGKVVILDFWATWCPPCRAEVPDFVRLQAKYRDKGLSVVGLSLDAEGAKVVRPFAEEYNVNYVMLIANDETTRSFGGVVGIPTTFVLDRTGKIVSKFIGKTELKVFEETILPLLST</sequence>